<dbReference type="AlphaFoldDB" id="A0A4Z0P0F3"/>
<keyword evidence="2" id="KW-1185">Reference proteome</keyword>
<sequence length="68" mass="7851">MPHLGFYLDAFNSLRYDRPIGMVAGPIPWSSLDRYAQRYDVGDFDVFESHIRALENVLLQHEAKDAPK</sequence>
<proteinExistence type="predicted"/>
<evidence type="ECO:0000313" key="2">
    <source>
        <dbReference type="Proteomes" id="UP000298337"/>
    </source>
</evidence>
<comment type="caution">
    <text evidence="1">The sequence shown here is derived from an EMBL/GenBank/DDBJ whole genome shotgun (WGS) entry which is preliminary data.</text>
</comment>
<accession>A0A4Z0P0F3</accession>
<dbReference type="Pfam" id="PF23812">
    <property type="entry name" value="Phage_TAC_18"/>
    <property type="match status" value="1"/>
</dbReference>
<dbReference type="Proteomes" id="UP000298337">
    <property type="component" value="Unassembled WGS sequence"/>
</dbReference>
<dbReference type="InterPro" id="IPR056919">
    <property type="entry name" value="Phage_TAC_18"/>
</dbReference>
<gene>
    <name evidence="1" type="ORF">EU556_20795</name>
</gene>
<reference evidence="1 2" key="1">
    <citation type="submission" date="2019-04" db="EMBL/GenBank/DDBJ databases">
        <authorList>
            <person name="Feng G."/>
            <person name="Zhang J."/>
            <person name="Zhu H."/>
        </authorList>
    </citation>
    <scope>NUCLEOTIDE SEQUENCE [LARGE SCALE GENOMIC DNA]</scope>
    <source>
        <strain evidence="1 2">92R-1</strain>
    </source>
</reference>
<organism evidence="1 2">
    <name type="scientific">Hymenobacter fodinae</name>
    <dbReference type="NCBI Taxonomy" id="2510796"/>
    <lineage>
        <taxon>Bacteria</taxon>
        <taxon>Pseudomonadati</taxon>
        <taxon>Bacteroidota</taxon>
        <taxon>Cytophagia</taxon>
        <taxon>Cytophagales</taxon>
        <taxon>Hymenobacteraceae</taxon>
        <taxon>Hymenobacter</taxon>
    </lineage>
</organism>
<name>A0A4Z0P0F3_9BACT</name>
<evidence type="ECO:0000313" key="1">
    <source>
        <dbReference type="EMBL" id="TGE04626.1"/>
    </source>
</evidence>
<dbReference type="RefSeq" id="WP_135436070.1">
    <property type="nucleotide sequence ID" value="NZ_SRLA01000005.1"/>
</dbReference>
<protein>
    <submittedName>
        <fullName evidence="1">Uncharacterized protein</fullName>
    </submittedName>
</protein>
<dbReference type="EMBL" id="SRLA01000005">
    <property type="protein sequence ID" value="TGE04626.1"/>
    <property type="molecule type" value="Genomic_DNA"/>
</dbReference>
<dbReference type="OrthoDB" id="7451058at2"/>